<evidence type="ECO:0000313" key="2">
    <source>
        <dbReference type="EMBL" id="SMX54519.1"/>
    </source>
</evidence>
<sequence>MFSPAFSAFWVMIGYLILLVLLGVFSAGIGRMKGIKSKTGFIGAIFWLMGVVFYFILAQIGSPDAIILILISLAAPLFSIINLLIILLNKKHSWKDPAYKKKSLAYLLIFMAALLIYIIGLIIA</sequence>
<gene>
    <name evidence="2" type="ORF">CFX1CAM_1454</name>
</gene>
<dbReference type="EMBL" id="LT859958">
    <property type="protein sequence ID" value="SMX54519.1"/>
    <property type="molecule type" value="Genomic_DNA"/>
</dbReference>
<keyword evidence="3" id="KW-1185">Reference proteome</keyword>
<dbReference type="RefSeq" id="WP_087862357.1">
    <property type="nucleotide sequence ID" value="NZ_LT859958.1"/>
</dbReference>
<reference evidence="3" key="1">
    <citation type="submission" date="2017-05" db="EMBL/GenBank/DDBJ databases">
        <authorList>
            <person name="Kirkegaard R."/>
            <person name="Mcilroy J S."/>
        </authorList>
    </citation>
    <scope>NUCLEOTIDE SEQUENCE [LARGE SCALE GENOMIC DNA]</scope>
</reference>
<name>A0A1Y6K7E4_9CHLR</name>
<feature type="transmembrane region" description="Helical" evidence="1">
    <location>
        <begin position="41"/>
        <end position="60"/>
    </location>
</feature>
<keyword evidence="1" id="KW-0472">Membrane</keyword>
<proteinExistence type="predicted"/>
<evidence type="ECO:0000256" key="1">
    <source>
        <dbReference type="SAM" id="Phobius"/>
    </source>
</evidence>
<protein>
    <recommendedName>
        <fullName evidence="4">Transmembrane protein</fullName>
    </recommendedName>
</protein>
<keyword evidence="1" id="KW-1133">Transmembrane helix</keyword>
<dbReference type="Proteomes" id="UP000195514">
    <property type="component" value="Chromosome I"/>
</dbReference>
<organism evidence="2 3">
    <name type="scientific">Candidatus Brevifilum fermentans</name>
    <dbReference type="NCBI Taxonomy" id="1986204"/>
    <lineage>
        <taxon>Bacteria</taxon>
        <taxon>Bacillati</taxon>
        <taxon>Chloroflexota</taxon>
        <taxon>Anaerolineae</taxon>
        <taxon>Anaerolineales</taxon>
        <taxon>Anaerolineaceae</taxon>
        <taxon>Candidatus Brevifilum</taxon>
    </lineage>
</organism>
<keyword evidence="1" id="KW-0812">Transmembrane</keyword>
<evidence type="ECO:0008006" key="4">
    <source>
        <dbReference type="Google" id="ProtNLM"/>
    </source>
</evidence>
<dbReference type="KEGG" id="abat:CFX1CAM_1454"/>
<dbReference type="AlphaFoldDB" id="A0A1Y6K7E4"/>
<feature type="transmembrane region" description="Helical" evidence="1">
    <location>
        <begin position="66"/>
        <end position="88"/>
    </location>
</feature>
<feature type="transmembrane region" description="Helical" evidence="1">
    <location>
        <begin position="6"/>
        <end position="29"/>
    </location>
</feature>
<feature type="transmembrane region" description="Helical" evidence="1">
    <location>
        <begin position="104"/>
        <end position="123"/>
    </location>
</feature>
<accession>A0A1Y6K7E4</accession>
<evidence type="ECO:0000313" key="3">
    <source>
        <dbReference type="Proteomes" id="UP000195514"/>
    </source>
</evidence>